<keyword evidence="3" id="KW-1185">Reference proteome</keyword>
<keyword evidence="1" id="KW-0812">Transmembrane</keyword>
<reference evidence="2 3" key="1">
    <citation type="submission" date="2024-01" db="EMBL/GenBank/DDBJ databases">
        <title>The genomes of 5 underutilized Papilionoideae crops provide insights into root nodulation and disease resistanc.</title>
        <authorList>
            <person name="Jiang F."/>
        </authorList>
    </citation>
    <scope>NUCLEOTIDE SEQUENCE [LARGE SCALE GENOMIC DNA]</scope>
    <source>
        <strain evidence="2">JINMINGXINNONG_FW02</strain>
        <tissue evidence="2">Leaves</tissue>
    </source>
</reference>
<dbReference type="Proteomes" id="UP001374584">
    <property type="component" value="Unassembled WGS sequence"/>
</dbReference>
<evidence type="ECO:0000313" key="2">
    <source>
        <dbReference type="EMBL" id="KAK7373408.1"/>
    </source>
</evidence>
<evidence type="ECO:0000256" key="1">
    <source>
        <dbReference type="SAM" id="Phobius"/>
    </source>
</evidence>
<organism evidence="2 3">
    <name type="scientific">Phaseolus coccineus</name>
    <name type="common">Scarlet runner bean</name>
    <name type="synonym">Phaseolus multiflorus</name>
    <dbReference type="NCBI Taxonomy" id="3886"/>
    <lineage>
        <taxon>Eukaryota</taxon>
        <taxon>Viridiplantae</taxon>
        <taxon>Streptophyta</taxon>
        <taxon>Embryophyta</taxon>
        <taxon>Tracheophyta</taxon>
        <taxon>Spermatophyta</taxon>
        <taxon>Magnoliopsida</taxon>
        <taxon>eudicotyledons</taxon>
        <taxon>Gunneridae</taxon>
        <taxon>Pentapetalae</taxon>
        <taxon>rosids</taxon>
        <taxon>fabids</taxon>
        <taxon>Fabales</taxon>
        <taxon>Fabaceae</taxon>
        <taxon>Papilionoideae</taxon>
        <taxon>50 kb inversion clade</taxon>
        <taxon>NPAAA clade</taxon>
        <taxon>indigoferoid/millettioid clade</taxon>
        <taxon>Phaseoleae</taxon>
        <taxon>Phaseolus</taxon>
    </lineage>
</organism>
<proteinExistence type="predicted"/>
<dbReference type="EMBL" id="JAYMYR010000003">
    <property type="protein sequence ID" value="KAK7373408.1"/>
    <property type="molecule type" value="Genomic_DNA"/>
</dbReference>
<name>A0AAN9NMF7_PHACN</name>
<keyword evidence="1" id="KW-1133">Transmembrane helix</keyword>
<feature type="transmembrane region" description="Helical" evidence="1">
    <location>
        <begin position="49"/>
        <end position="71"/>
    </location>
</feature>
<comment type="caution">
    <text evidence="2">The sequence shown here is derived from an EMBL/GenBank/DDBJ whole genome shotgun (WGS) entry which is preliminary data.</text>
</comment>
<keyword evidence="1" id="KW-0472">Membrane</keyword>
<protein>
    <submittedName>
        <fullName evidence="2">Uncharacterized protein</fullName>
    </submittedName>
</protein>
<accession>A0AAN9NMF7</accession>
<gene>
    <name evidence="2" type="ORF">VNO80_06815</name>
</gene>
<evidence type="ECO:0000313" key="3">
    <source>
        <dbReference type="Proteomes" id="UP001374584"/>
    </source>
</evidence>
<dbReference type="AlphaFoldDB" id="A0AAN9NMF7"/>
<sequence length="108" mass="12278">MVTITMFPEHFWDPKIGTLFSCSTKFSSAEFNEFQEIPKKYSVGKRRLLLLKHVGKGLAAYALLGALWLYIENSSLGLGKQKPRLKEHKEALKDFIGKGKMWKLISCG</sequence>